<feature type="compositionally biased region" description="Basic and acidic residues" evidence="8">
    <location>
        <begin position="374"/>
        <end position="384"/>
    </location>
</feature>
<reference evidence="11" key="1">
    <citation type="journal article" date="2016" name="Stand. Genomic Sci.">
        <title>Complete genome sequence of Methanospirillum hungatei type strain JF1.</title>
        <authorList>
            <person name="Gunsalus R.P."/>
            <person name="Cook L.E."/>
            <person name="Crable B."/>
            <person name="Rohlin L."/>
            <person name="McDonald E."/>
            <person name="Mouttaki H."/>
            <person name="Sieber J.R."/>
            <person name="Poweleit N."/>
            <person name="Zhou H."/>
            <person name="Lapidus A.L."/>
            <person name="Daligault H.E."/>
            <person name="Land M."/>
            <person name="Gilna P."/>
            <person name="Ivanova N."/>
            <person name="Kyrpides N."/>
            <person name="Culley D.E."/>
            <person name="McInerney M.J."/>
        </authorList>
    </citation>
    <scope>NUCLEOTIDE SEQUENCE [LARGE SCALE GENOMIC DNA]</scope>
    <source>
        <strain evidence="11">ATCC 27890 / DSM 864 / NBRC 100397 / JF-1</strain>
    </source>
</reference>
<evidence type="ECO:0000256" key="1">
    <source>
        <dbReference type="ARBA" id="ARBA00022485"/>
    </source>
</evidence>
<keyword evidence="2 7" id="KW-0639">Primosome</keyword>
<keyword evidence="10" id="KW-0808">Transferase</keyword>
<dbReference type="PANTHER" id="PTHR10537">
    <property type="entry name" value="DNA PRIMASE LARGE SUBUNIT"/>
    <property type="match status" value="1"/>
</dbReference>
<dbReference type="GO" id="GO:0051539">
    <property type="term" value="F:4 iron, 4 sulfur cluster binding"/>
    <property type="evidence" value="ECO:0007669"/>
    <property type="project" value="UniProtKB-UniRule"/>
</dbReference>
<feature type="compositionally biased region" description="Basic residues" evidence="8">
    <location>
        <begin position="329"/>
        <end position="340"/>
    </location>
</feature>
<dbReference type="Proteomes" id="UP000001941">
    <property type="component" value="Chromosome"/>
</dbReference>
<dbReference type="KEGG" id="mhu:Mhun_1489"/>
<dbReference type="RefSeq" id="WP_011448492.1">
    <property type="nucleotide sequence ID" value="NC_007796.1"/>
</dbReference>
<evidence type="ECO:0000256" key="3">
    <source>
        <dbReference type="ARBA" id="ARBA00022705"/>
    </source>
</evidence>
<evidence type="ECO:0000313" key="11">
    <source>
        <dbReference type="Proteomes" id="UP000001941"/>
    </source>
</evidence>
<evidence type="ECO:0000256" key="5">
    <source>
        <dbReference type="ARBA" id="ARBA00023004"/>
    </source>
</evidence>
<dbReference type="eggNOG" id="arCOG03013">
    <property type="taxonomic scope" value="Archaea"/>
</dbReference>
<dbReference type="CDD" id="cd06560">
    <property type="entry name" value="PriL"/>
    <property type="match status" value="1"/>
</dbReference>
<dbReference type="GO" id="GO:0006270">
    <property type="term" value="P:DNA replication initiation"/>
    <property type="evidence" value="ECO:0007669"/>
    <property type="project" value="TreeGrafter"/>
</dbReference>
<evidence type="ECO:0000256" key="7">
    <source>
        <dbReference type="HAMAP-Rule" id="MF_00701"/>
    </source>
</evidence>
<dbReference type="GO" id="GO:0046872">
    <property type="term" value="F:metal ion binding"/>
    <property type="evidence" value="ECO:0007669"/>
    <property type="project" value="UniProtKB-KW"/>
</dbReference>
<dbReference type="EMBL" id="CP000254">
    <property type="protein sequence ID" value="ABD41223.1"/>
    <property type="molecule type" value="Genomic_DNA"/>
</dbReference>
<feature type="binding site" evidence="7">
    <location>
        <position position="302"/>
    </location>
    <ligand>
        <name>[4Fe-4S] cluster</name>
        <dbReference type="ChEBI" id="CHEBI:49883"/>
    </ligand>
</feature>
<dbReference type="STRING" id="323259.Mhun_1489"/>
<feature type="region of interest" description="Disordered" evidence="8">
    <location>
        <begin position="329"/>
        <end position="384"/>
    </location>
</feature>
<organism evidence="10 11">
    <name type="scientific">Methanospirillum hungatei JF-1 (strain ATCC 27890 / DSM 864 / NBRC 100397 / JF-1)</name>
    <dbReference type="NCBI Taxonomy" id="323259"/>
    <lineage>
        <taxon>Archaea</taxon>
        <taxon>Methanobacteriati</taxon>
        <taxon>Methanobacteriota</taxon>
        <taxon>Stenosarchaea group</taxon>
        <taxon>Methanomicrobia</taxon>
        <taxon>Methanomicrobiales</taxon>
        <taxon>Methanospirillaceae</taxon>
        <taxon>Methanospirillum</taxon>
    </lineage>
</organism>
<sequence>MVTLDRKDLAKYPFLKESQSYIGTISNSLDTFLESAGGRLAIREAITTLEHALSFTGREIPPLPDIPKDPEGVTIIIAAYPVSRIMVSCAQDRIFIDRLVRYQAWTVFAFLQDEDPEVKRFIRRSIGLPETGNEISVVDYIPVASRMPQEKWRLINRVVVKGNVQVAPDEYDEIVRERLRYIMARNLPLKVPSSVCELLRPAVERIKAEWQKRALEEFGQVEESAFPPCMQAILGAIAGQGHLTHMARFAISAFLHNIGMENTRIIELYGSVPNFDLRKTLYQVEHITGRGGTSTEYVSPLCSTMKTHGICVHPDNLCKKVTHPLTYYKQKKRDLNRKGKPSGENAPKQAEKRKSEKPEGQSGTDASDSIPSRADSDHKEEQGT</sequence>
<dbReference type="InParanoid" id="Q2FNR3"/>
<dbReference type="PANTHER" id="PTHR10537:SF3">
    <property type="entry name" value="DNA PRIMASE LARGE SUBUNIT"/>
    <property type="match status" value="1"/>
</dbReference>
<comment type="similarity">
    <text evidence="7">Belongs to the eukaryotic-type primase large subunit family.</text>
</comment>
<feature type="compositionally biased region" description="Polar residues" evidence="8">
    <location>
        <begin position="361"/>
        <end position="370"/>
    </location>
</feature>
<keyword evidence="4 7" id="KW-0479">Metal-binding</keyword>
<comment type="subunit">
    <text evidence="7">Heterodimer of a small subunit (PriS) and a large subunit (PriL).</text>
</comment>
<feature type="binding site" evidence="7">
    <location>
        <position position="311"/>
    </location>
    <ligand>
        <name>[4Fe-4S] cluster</name>
        <dbReference type="ChEBI" id="CHEBI:49883"/>
    </ligand>
</feature>
<keyword evidence="3 7" id="KW-0235">DNA replication</keyword>
<keyword evidence="1 7" id="KW-0004">4Fe-4S</keyword>
<feature type="binding site" evidence="7">
    <location>
        <position position="229"/>
    </location>
    <ligand>
        <name>[4Fe-4S] cluster</name>
        <dbReference type="ChEBI" id="CHEBI:49883"/>
    </ligand>
</feature>
<dbReference type="InterPro" id="IPR058560">
    <property type="entry name" value="DNA_primase_C"/>
</dbReference>
<feature type="domain" description="DNA primase large subunit C-terminal" evidence="9">
    <location>
        <begin position="220"/>
        <end position="336"/>
    </location>
</feature>
<comment type="cofactor">
    <cofactor evidence="7">
        <name>[4Fe-4S] cluster</name>
        <dbReference type="ChEBI" id="CHEBI:49883"/>
    </cofactor>
    <text evidence="7">Binds 1 [4Fe-4S] cluster.</text>
</comment>
<name>Q2FNR3_METHJ</name>
<gene>
    <name evidence="7" type="primary">priL</name>
    <name evidence="10" type="ordered locus">Mhun_1489</name>
</gene>
<dbReference type="GO" id="GO:0003899">
    <property type="term" value="F:DNA-directed RNA polymerase activity"/>
    <property type="evidence" value="ECO:0007669"/>
    <property type="project" value="InterPro"/>
</dbReference>
<comment type="function">
    <text evidence="7">Regulatory subunit of DNA primase, an RNA polymerase that catalyzes the synthesis of short RNA molecules used as primers for DNA polymerase during DNA replication. Stabilizes and modulates the activity of the small subunit, increasing the rate of DNA synthesis, and conferring RNA synthesis capability. The DNA polymerase activity may enable DNA primase to also catalyze primer extension after primer synthesis. May also play a role in DNA repair.</text>
</comment>
<dbReference type="InterPro" id="IPR007238">
    <property type="entry name" value="DNA_primase_lsu_euk/arc"/>
</dbReference>
<evidence type="ECO:0000313" key="10">
    <source>
        <dbReference type="EMBL" id="ABD41223.1"/>
    </source>
</evidence>
<dbReference type="OrthoDB" id="46081at2157"/>
<keyword evidence="5 7" id="KW-0408">Iron</keyword>
<dbReference type="AlphaFoldDB" id="Q2FNR3"/>
<feature type="binding site" evidence="7">
    <location>
        <position position="318"/>
    </location>
    <ligand>
        <name>[4Fe-4S] cluster</name>
        <dbReference type="ChEBI" id="CHEBI:49883"/>
    </ligand>
</feature>
<proteinExistence type="inferred from homology"/>
<dbReference type="GeneID" id="3922720"/>
<evidence type="ECO:0000256" key="4">
    <source>
        <dbReference type="ARBA" id="ARBA00022723"/>
    </source>
</evidence>
<evidence type="ECO:0000259" key="9">
    <source>
        <dbReference type="Pfam" id="PF04104"/>
    </source>
</evidence>
<evidence type="ECO:0000256" key="2">
    <source>
        <dbReference type="ARBA" id="ARBA00022515"/>
    </source>
</evidence>
<evidence type="ECO:0000256" key="6">
    <source>
        <dbReference type="ARBA" id="ARBA00023014"/>
    </source>
</evidence>
<evidence type="ECO:0000256" key="8">
    <source>
        <dbReference type="SAM" id="MobiDB-lite"/>
    </source>
</evidence>
<keyword evidence="10" id="KW-0548">Nucleotidyltransferase</keyword>
<keyword evidence="11" id="KW-1185">Reference proteome</keyword>
<dbReference type="EnsemblBacteria" id="ABD41223">
    <property type="protein sequence ID" value="ABD41223"/>
    <property type="gene ID" value="Mhun_1489"/>
</dbReference>
<dbReference type="GO" id="GO:1990077">
    <property type="term" value="C:primosome complex"/>
    <property type="evidence" value="ECO:0007669"/>
    <property type="project" value="UniProtKB-KW"/>
</dbReference>
<accession>Q2FNR3</accession>
<dbReference type="Pfam" id="PF04104">
    <property type="entry name" value="DNA_primase_lrg"/>
    <property type="match status" value="1"/>
</dbReference>
<dbReference type="InterPro" id="IPR023642">
    <property type="entry name" value="DNA_primase_lsu_PriL"/>
</dbReference>
<feature type="compositionally biased region" description="Basic and acidic residues" evidence="8">
    <location>
        <begin position="349"/>
        <end position="359"/>
    </location>
</feature>
<dbReference type="HAMAP" id="MF_00701">
    <property type="entry name" value="DNA_primase_lrg_arc"/>
    <property type="match status" value="1"/>
</dbReference>
<dbReference type="HOGENOM" id="CLU_052778_0_0_2"/>
<protein>
    <recommendedName>
        <fullName evidence="7">DNA primase large subunit PriL</fullName>
    </recommendedName>
</protein>
<keyword evidence="6 7" id="KW-0411">Iron-sulfur</keyword>
<dbReference type="NCBIfam" id="NF002591">
    <property type="entry name" value="PRK02249.1-5"/>
    <property type="match status" value="1"/>
</dbReference>
<dbReference type="GO" id="GO:0006269">
    <property type="term" value="P:DNA replication, synthesis of primer"/>
    <property type="evidence" value="ECO:0007669"/>
    <property type="project" value="UniProtKB-UniRule"/>
</dbReference>
<dbReference type="SUPFAM" id="SSF140914">
    <property type="entry name" value="PriB N-terminal domain-like"/>
    <property type="match status" value="1"/>
</dbReference>